<keyword evidence="1 5" id="KW-0489">Methyltransferase</keyword>
<dbReference type="Proteomes" id="UP000307380">
    <property type="component" value="Unassembled WGS sequence"/>
</dbReference>
<dbReference type="GO" id="GO:0008168">
    <property type="term" value="F:methyltransferase activity"/>
    <property type="evidence" value="ECO:0007669"/>
    <property type="project" value="UniProtKB-KW"/>
</dbReference>
<feature type="domain" description="Methyltransferase" evidence="4">
    <location>
        <begin position="48"/>
        <end position="140"/>
    </location>
</feature>
<evidence type="ECO:0000256" key="3">
    <source>
        <dbReference type="ARBA" id="ARBA00022691"/>
    </source>
</evidence>
<organism evidence="5 6">
    <name type="scientific">Orlajensenia flava</name>
    <dbReference type="NCBI Taxonomy" id="2565934"/>
    <lineage>
        <taxon>Bacteria</taxon>
        <taxon>Bacillati</taxon>
        <taxon>Actinomycetota</taxon>
        <taxon>Actinomycetes</taxon>
        <taxon>Micrococcales</taxon>
        <taxon>Microbacteriaceae</taxon>
        <taxon>Orlajensenia</taxon>
    </lineage>
</organism>
<name>A0A4S4G0W2_9MICO</name>
<dbReference type="EMBL" id="SSSN01000002">
    <property type="protein sequence ID" value="THG36291.1"/>
    <property type="molecule type" value="Genomic_DNA"/>
</dbReference>
<keyword evidence="2 5" id="KW-0808">Transferase</keyword>
<dbReference type="InterPro" id="IPR029063">
    <property type="entry name" value="SAM-dependent_MTases_sf"/>
</dbReference>
<dbReference type="SUPFAM" id="SSF53335">
    <property type="entry name" value="S-adenosyl-L-methionine-dependent methyltransferases"/>
    <property type="match status" value="1"/>
</dbReference>
<proteinExistence type="predicted"/>
<reference evidence="5 6" key="1">
    <citation type="submission" date="2019-04" db="EMBL/GenBank/DDBJ databases">
        <authorList>
            <person name="Jiang L."/>
        </authorList>
    </citation>
    <scope>NUCLEOTIDE SEQUENCE [LARGE SCALE GENOMIC DNA]</scope>
    <source>
        <strain evidence="5 6">YIM 131861</strain>
    </source>
</reference>
<evidence type="ECO:0000256" key="1">
    <source>
        <dbReference type="ARBA" id="ARBA00022603"/>
    </source>
</evidence>
<dbReference type="PANTHER" id="PTHR43464:SF19">
    <property type="entry name" value="UBIQUINONE BIOSYNTHESIS O-METHYLTRANSFERASE, MITOCHONDRIAL"/>
    <property type="match status" value="1"/>
</dbReference>
<gene>
    <name evidence="5" type="ORF">E6C70_00945</name>
</gene>
<keyword evidence="6" id="KW-1185">Reference proteome</keyword>
<dbReference type="PANTHER" id="PTHR43464">
    <property type="entry name" value="METHYLTRANSFERASE"/>
    <property type="match status" value="1"/>
</dbReference>
<dbReference type="Pfam" id="PF13649">
    <property type="entry name" value="Methyltransf_25"/>
    <property type="match status" value="1"/>
</dbReference>
<keyword evidence="3" id="KW-0949">S-adenosyl-L-methionine</keyword>
<dbReference type="Gene3D" id="3.40.50.150">
    <property type="entry name" value="Vaccinia Virus protein VP39"/>
    <property type="match status" value="1"/>
</dbReference>
<evidence type="ECO:0000313" key="6">
    <source>
        <dbReference type="Proteomes" id="UP000307380"/>
    </source>
</evidence>
<comment type="caution">
    <text evidence="5">The sequence shown here is derived from an EMBL/GenBank/DDBJ whole genome shotgun (WGS) entry which is preliminary data.</text>
</comment>
<accession>A0A4S4G0W2</accession>
<protein>
    <submittedName>
        <fullName evidence="5">Methyltransferase domain-containing protein</fullName>
    </submittedName>
</protein>
<evidence type="ECO:0000313" key="5">
    <source>
        <dbReference type="EMBL" id="THG36291.1"/>
    </source>
</evidence>
<dbReference type="GO" id="GO:0032259">
    <property type="term" value="P:methylation"/>
    <property type="evidence" value="ECO:0007669"/>
    <property type="project" value="UniProtKB-KW"/>
</dbReference>
<dbReference type="CDD" id="cd02440">
    <property type="entry name" value="AdoMet_MTases"/>
    <property type="match status" value="1"/>
</dbReference>
<dbReference type="InterPro" id="IPR041698">
    <property type="entry name" value="Methyltransf_25"/>
</dbReference>
<evidence type="ECO:0000256" key="2">
    <source>
        <dbReference type="ARBA" id="ARBA00022679"/>
    </source>
</evidence>
<dbReference type="AlphaFoldDB" id="A0A4S4G0W2"/>
<dbReference type="NCBIfam" id="NF004851">
    <property type="entry name" value="PRK06202.1"/>
    <property type="match status" value="1"/>
</dbReference>
<sequence length="217" mass="24212">MDDPDCDPHRLERTYAEFPVINAVFSGWARTYRRFVRPMLSTTAPTRVLDIGSGGGDLARALAGWARRDGLRMRVVASDPDPRALAYVRNLPPAEGVDYRDELSSDLLAAGERFDLVVSNHVVHHLDAPQLADLLHDSERLAPVSLHADITRGRLAYAGFGMLTWPFFRDSLIREDGLGSIRRSHRPAELERVIPEGWSALPQGPFRYLLAHGIPRG</sequence>
<evidence type="ECO:0000259" key="4">
    <source>
        <dbReference type="Pfam" id="PF13649"/>
    </source>
</evidence>
<dbReference type="OrthoDB" id="9800454at2"/>